<proteinExistence type="predicted"/>
<evidence type="ECO:0000313" key="1">
    <source>
        <dbReference type="EMBL" id="PZQ46326.1"/>
    </source>
</evidence>
<dbReference type="InterPro" id="IPR009363">
    <property type="entry name" value="Phage_Mu_Gp16"/>
</dbReference>
<dbReference type="Pfam" id="PF06252">
    <property type="entry name" value="GemA"/>
    <property type="match status" value="1"/>
</dbReference>
<dbReference type="AlphaFoldDB" id="A0A2W5MYQ4"/>
<reference evidence="1 2" key="1">
    <citation type="submission" date="2017-08" db="EMBL/GenBank/DDBJ databases">
        <title>Infants hospitalized years apart are colonized by the same room-sourced microbial strains.</title>
        <authorList>
            <person name="Brooks B."/>
            <person name="Olm M.R."/>
            <person name="Firek B.A."/>
            <person name="Baker R."/>
            <person name="Thomas B.C."/>
            <person name="Morowitz M.J."/>
            <person name="Banfield J.F."/>
        </authorList>
    </citation>
    <scope>NUCLEOTIDE SEQUENCE [LARGE SCALE GENOMIC DNA]</scope>
    <source>
        <strain evidence="1">S2_005_002_R2_29</strain>
    </source>
</reference>
<dbReference type="EMBL" id="QFQB01000028">
    <property type="protein sequence ID" value="PZQ46326.1"/>
    <property type="molecule type" value="Genomic_DNA"/>
</dbReference>
<sequence length="155" mass="17532">MPYILRKKIMTKFSKRNGLIAKIHVAKKELCLTDDCYRDFLRGITGKESCTQMSEEQLDAVVSGFKRLGFADKKTPKRAGNRKLASQPQAKMIRGLWITLHQMGEVDDPSEAALAKFVEKRTKVSDLHWITPADADIVIKALKGWVQRVEDSNEG</sequence>
<protein>
    <submittedName>
        <fullName evidence="1">Regulatory protein GemA</fullName>
    </submittedName>
</protein>
<comment type="caution">
    <text evidence="1">The sequence shown here is derived from an EMBL/GenBank/DDBJ whole genome shotgun (WGS) entry which is preliminary data.</text>
</comment>
<gene>
    <name evidence="1" type="ORF">DI551_05270</name>
</gene>
<dbReference type="Proteomes" id="UP000249417">
    <property type="component" value="Unassembled WGS sequence"/>
</dbReference>
<evidence type="ECO:0000313" key="2">
    <source>
        <dbReference type="Proteomes" id="UP000249417"/>
    </source>
</evidence>
<name>A0A2W5MYQ4_9BACT</name>
<organism evidence="1 2">
    <name type="scientific">Micavibrio aeruginosavorus</name>
    <dbReference type="NCBI Taxonomy" id="349221"/>
    <lineage>
        <taxon>Bacteria</taxon>
        <taxon>Pseudomonadati</taxon>
        <taxon>Bdellovibrionota</taxon>
        <taxon>Bdellovibrionia</taxon>
        <taxon>Bdellovibrionales</taxon>
        <taxon>Pseudobdellovibrionaceae</taxon>
        <taxon>Micavibrio</taxon>
    </lineage>
</organism>
<accession>A0A2W5MYQ4</accession>